<keyword evidence="5" id="KW-0274">FAD</keyword>
<evidence type="ECO:0000313" key="11">
    <source>
        <dbReference type="EMBL" id="OAK51074.1"/>
    </source>
</evidence>
<evidence type="ECO:0000256" key="4">
    <source>
        <dbReference type="ARBA" id="ARBA00022723"/>
    </source>
</evidence>
<evidence type="ECO:0000256" key="5">
    <source>
        <dbReference type="ARBA" id="ARBA00022827"/>
    </source>
</evidence>
<dbReference type="EMBL" id="LVHI01000041">
    <property type="protein sequence ID" value="OAK51074.1"/>
    <property type="molecule type" value="Genomic_DNA"/>
</dbReference>
<dbReference type="PRINTS" id="PR00410">
    <property type="entry name" value="PHEHYDRXLASE"/>
</dbReference>
<dbReference type="Gene3D" id="3.40.50.80">
    <property type="entry name" value="Nucleotide-binding domain of ferredoxin-NADP reductase (FNR) module"/>
    <property type="match status" value="1"/>
</dbReference>
<evidence type="ECO:0000256" key="3">
    <source>
        <dbReference type="ARBA" id="ARBA00022714"/>
    </source>
</evidence>
<dbReference type="InterPro" id="IPR001709">
    <property type="entry name" value="Flavoprot_Pyr_Nucl_cyt_Rdtase"/>
</dbReference>
<dbReference type="SUPFAM" id="SSF63380">
    <property type="entry name" value="Riboflavin synthase domain-like"/>
    <property type="match status" value="1"/>
</dbReference>
<keyword evidence="12" id="KW-1185">Reference proteome</keyword>
<accession>A0A177Y6E9</accession>
<comment type="caution">
    <text evidence="11">The sequence shown here is derived from an EMBL/GenBank/DDBJ whole genome shotgun (WGS) entry which is preliminary data.</text>
</comment>
<dbReference type="CDD" id="cd06214">
    <property type="entry name" value="PA_degradation_oxidoreductase_like"/>
    <property type="match status" value="1"/>
</dbReference>
<keyword evidence="6" id="KW-0560">Oxidoreductase</keyword>
<dbReference type="InterPro" id="IPR050415">
    <property type="entry name" value="MRET"/>
</dbReference>
<dbReference type="PROSITE" id="PS00197">
    <property type="entry name" value="2FE2S_FER_1"/>
    <property type="match status" value="1"/>
</dbReference>
<proteinExistence type="predicted"/>
<dbReference type="GO" id="GO:0051537">
    <property type="term" value="F:2 iron, 2 sulfur cluster binding"/>
    <property type="evidence" value="ECO:0007669"/>
    <property type="project" value="UniProtKB-KW"/>
</dbReference>
<dbReference type="Pfam" id="PF00111">
    <property type="entry name" value="Fer2"/>
    <property type="match status" value="1"/>
</dbReference>
<evidence type="ECO:0000259" key="9">
    <source>
        <dbReference type="PROSITE" id="PS51085"/>
    </source>
</evidence>
<evidence type="ECO:0000259" key="10">
    <source>
        <dbReference type="PROSITE" id="PS51384"/>
    </source>
</evidence>
<feature type="domain" description="2Fe-2S ferredoxin-type" evidence="9">
    <location>
        <begin position="260"/>
        <end position="348"/>
    </location>
</feature>
<sequence>MATADARRGNRSLLLRVAEVVDETPEARSLVFDPPDTFEYLPGQFLTVRIPSKRTGAVARCYSLSSSPHRGEPPKVTVKRTYDGYGSNWVCDNVEPGDTIEVLPPSGRFTPKDLDDDFLLVAAGSGITPIMSILKSALSEGIGTVTLFYANRNENSVIFSNELRTLAAEYPRRLTVVHWLESLQGIPTVDQLATFAAPCRDRCAFVCGPGPFMDAAVKALASSGFPRNRVRREIFTSLVGDPFAAVAEAEVAESPAQADDAVAVVELDGGRHTLAWPRDRTLVDIMLAEGIDVPYSCREGECGSCACTMVGGEVAMENTDVLDEDDIADGMILGCQARPVSDRVEIRF</sequence>
<dbReference type="Gene3D" id="3.10.20.30">
    <property type="match status" value="1"/>
</dbReference>
<dbReference type="AlphaFoldDB" id="A0A177Y6E9"/>
<evidence type="ECO:0000313" key="12">
    <source>
        <dbReference type="Proteomes" id="UP000077519"/>
    </source>
</evidence>
<name>A0A177Y6E9_9NOCA</name>
<dbReference type="SUPFAM" id="SSF54292">
    <property type="entry name" value="2Fe-2S ferredoxin-like"/>
    <property type="match status" value="1"/>
</dbReference>
<dbReference type="GO" id="GO:0050660">
    <property type="term" value="F:flavin adenine dinucleotide binding"/>
    <property type="evidence" value="ECO:0007669"/>
    <property type="project" value="TreeGrafter"/>
</dbReference>
<dbReference type="PRINTS" id="PR00371">
    <property type="entry name" value="FPNCR"/>
</dbReference>
<keyword evidence="4" id="KW-0479">Metal-binding</keyword>
<keyword evidence="3" id="KW-0001">2Fe-2S</keyword>
<dbReference type="InterPro" id="IPR039261">
    <property type="entry name" value="FNR_nucleotide-bd"/>
</dbReference>
<dbReference type="RefSeq" id="WP_068432435.1">
    <property type="nucleotide sequence ID" value="NZ_LVHI01000041.1"/>
</dbReference>
<dbReference type="Pfam" id="PF00970">
    <property type="entry name" value="FAD_binding_6"/>
    <property type="match status" value="1"/>
</dbReference>
<dbReference type="PROSITE" id="PS51085">
    <property type="entry name" value="2FE2S_FER_2"/>
    <property type="match status" value="1"/>
</dbReference>
<dbReference type="InterPro" id="IPR001433">
    <property type="entry name" value="OxRdtase_FAD/NAD-bd"/>
</dbReference>
<dbReference type="PANTHER" id="PTHR47354:SF8">
    <property type="entry name" value="1,2-PHENYLACETYL-COA EPOXIDASE, SUBUNIT E"/>
    <property type="match status" value="1"/>
</dbReference>
<evidence type="ECO:0000256" key="6">
    <source>
        <dbReference type="ARBA" id="ARBA00023002"/>
    </source>
</evidence>
<reference evidence="11 12" key="1">
    <citation type="submission" date="2016-03" db="EMBL/GenBank/DDBJ databases">
        <title>Genome sequence of Rhodococcus kyotonensis KB10.</title>
        <authorList>
            <person name="Jeong H."/>
            <person name="Hong C.E."/>
            <person name="Jo S.H."/>
            <person name="Park J.M."/>
        </authorList>
    </citation>
    <scope>NUCLEOTIDE SEQUENCE [LARGE SCALE GENOMIC DNA]</scope>
    <source>
        <strain evidence="11 12">KB10</strain>
    </source>
</reference>
<dbReference type="InterPro" id="IPR008333">
    <property type="entry name" value="Cbr1-like_FAD-bd_dom"/>
</dbReference>
<dbReference type="Pfam" id="PF00175">
    <property type="entry name" value="NAD_binding_1"/>
    <property type="match status" value="1"/>
</dbReference>
<keyword evidence="8" id="KW-0411">Iron-sulfur</keyword>
<dbReference type="InterPro" id="IPR017927">
    <property type="entry name" value="FAD-bd_FR_type"/>
</dbReference>
<keyword evidence="7" id="KW-0408">Iron</keyword>
<protein>
    <submittedName>
        <fullName evidence="11">3-ketosteroid-9-alpha-hydroxylase</fullName>
    </submittedName>
</protein>
<comment type="cofactor">
    <cofactor evidence="1">
        <name>FAD</name>
        <dbReference type="ChEBI" id="CHEBI:57692"/>
    </cofactor>
</comment>
<dbReference type="SUPFAM" id="SSF52343">
    <property type="entry name" value="Ferredoxin reductase-like, C-terminal NADP-linked domain"/>
    <property type="match status" value="1"/>
</dbReference>
<evidence type="ECO:0000256" key="8">
    <source>
        <dbReference type="ARBA" id="ARBA00023014"/>
    </source>
</evidence>
<dbReference type="InterPro" id="IPR036010">
    <property type="entry name" value="2Fe-2S_ferredoxin-like_sf"/>
</dbReference>
<gene>
    <name evidence="11" type="ORF">A3K89_14460</name>
</gene>
<dbReference type="InterPro" id="IPR012675">
    <property type="entry name" value="Beta-grasp_dom_sf"/>
</dbReference>
<dbReference type="GO" id="GO:0016491">
    <property type="term" value="F:oxidoreductase activity"/>
    <property type="evidence" value="ECO:0007669"/>
    <property type="project" value="UniProtKB-KW"/>
</dbReference>
<keyword evidence="2" id="KW-0285">Flavoprotein</keyword>
<evidence type="ECO:0000256" key="7">
    <source>
        <dbReference type="ARBA" id="ARBA00023004"/>
    </source>
</evidence>
<dbReference type="Proteomes" id="UP000077519">
    <property type="component" value="Unassembled WGS sequence"/>
</dbReference>
<dbReference type="InterPro" id="IPR006058">
    <property type="entry name" value="2Fe2S_fd_BS"/>
</dbReference>
<dbReference type="PANTHER" id="PTHR47354">
    <property type="entry name" value="NADH OXIDOREDUCTASE HCR"/>
    <property type="match status" value="1"/>
</dbReference>
<evidence type="ECO:0000256" key="2">
    <source>
        <dbReference type="ARBA" id="ARBA00022630"/>
    </source>
</evidence>
<dbReference type="PROSITE" id="PS51384">
    <property type="entry name" value="FAD_FR"/>
    <property type="match status" value="1"/>
</dbReference>
<evidence type="ECO:0000256" key="1">
    <source>
        <dbReference type="ARBA" id="ARBA00001974"/>
    </source>
</evidence>
<dbReference type="CDD" id="cd00207">
    <property type="entry name" value="fer2"/>
    <property type="match status" value="1"/>
</dbReference>
<organism evidence="11 12">
    <name type="scientific">Rhodococcoides kyotonense</name>
    <dbReference type="NCBI Taxonomy" id="398843"/>
    <lineage>
        <taxon>Bacteria</taxon>
        <taxon>Bacillati</taxon>
        <taxon>Actinomycetota</taxon>
        <taxon>Actinomycetes</taxon>
        <taxon>Mycobacteriales</taxon>
        <taxon>Nocardiaceae</taxon>
        <taxon>Rhodococcoides</taxon>
    </lineage>
</organism>
<dbReference type="Gene3D" id="2.40.30.10">
    <property type="entry name" value="Translation factors"/>
    <property type="match status" value="1"/>
</dbReference>
<feature type="domain" description="FAD-binding FR-type" evidence="10">
    <location>
        <begin position="10"/>
        <end position="112"/>
    </location>
</feature>
<dbReference type="InterPro" id="IPR017938">
    <property type="entry name" value="Riboflavin_synthase-like_b-brl"/>
</dbReference>
<dbReference type="InterPro" id="IPR001041">
    <property type="entry name" value="2Fe-2S_ferredoxin-type"/>
</dbReference>
<dbReference type="GO" id="GO:0046872">
    <property type="term" value="F:metal ion binding"/>
    <property type="evidence" value="ECO:0007669"/>
    <property type="project" value="UniProtKB-KW"/>
</dbReference>